<sequence>MELLKLSKFKLQLQSMIGEVRDLRERERSVTDHINLVNQKQKQTEEEYSRKVQELQAELASSRETQEALERKVSYLQNDYGLLENKQSELKTTIQNLLQSRESFLNAYQESFCEMKCSVEARDRKISILQQKITSHLQLFDSIEKEASEIKKVIHEVQGLVDQKEDVVAGLKEKMDHVSTYEKVFIEKISTLEEKIEYQESELQRKENIISELSAQLEAEKIKNEYQLEPYLQKTLRVKDIVAENLVYEKEALHYEVRSLEMILRRIQESVTLMTEEDRRVFTSILTFKHGVDERNKNSRYNGTVEKMEEVLCEGPIMRSQENSVNVIPSASPQCQHQNADCGLMQDDDHQLDSAQYLKQNIVSGHWQSTDNHKHFETEASETACFFVPCLQSLIEVKGKK</sequence>
<dbReference type="OrthoDB" id="1923550at2759"/>
<evidence type="ECO:0000313" key="2">
    <source>
        <dbReference type="EMBL" id="VVA90722.1"/>
    </source>
</evidence>
<proteinExistence type="predicted"/>
<keyword evidence="1" id="KW-0175">Coiled coil</keyword>
<feature type="coiled-coil region" evidence="1">
    <location>
        <begin position="6"/>
        <end position="72"/>
    </location>
</feature>
<keyword evidence="3" id="KW-1185">Reference proteome</keyword>
<evidence type="ECO:0000256" key="1">
    <source>
        <dbReference type="SAM" id="Coils"/>
    </source>
</evidence>
<feature type="coiled-coil region" evidence="1">
    <location>
        <begin position="189"/>
        <end position="223"/>
    </location>
</feature>
<reference evidence="2" key="1">
    <citation type="submission" date="2019-07" db="EMBL/GenBank/DDBJ databases">
        <authorList>
            <person name="Dittberner H."/>
        </authorList>
    </citation>
    <scope>NUCLEOTIDE SEQUENCE [LARGE SCALE GENOMIC DNA]</scope>
</reference>
<dbReference type="AlphaFoldDB" id="A0A565ANZ0"/>
<evidence type="ECO:0000313" key="3">
    <source>
        <dbReference type="Proteomes" id="UP000489600"/>
    </source>
</evidence>
<dbReference type="Proteomes" id="UP000489600">
    <property type="component" value="Unassembled WGS sequence"/>
</dbReference>
<organism evidence="2 3">
    <name type="scientific">Arabis nemorensis</name>
    <dbReference type="NCBI Taxonomy" id="586526"/>
    <lineage>
        <taxon>Eukaryota</taxon>
        <taxon>Viridiplantae</taxon>
        <taxon>Streptophyta</taxon>
        <taxon>Embryophyta</taxon>
        <taxon>Tracheophyta</taxon>
        <taxon>Spermatophyta</taxon>
        <taxon>Magnoliopsida</taxon>
        <taxon>eudicotyledons</taxon>
        <taxon>Gunneridae</taxon>
        <taxon>Pentapetalae</taxon>
        <taxon>rosids</taxon>
        <taxon>malvids</taxon>
        <taxon>Brassicales</taxon>
        <taxon>Brassicaceae</taxon>
        <taxon>Arabideae</taxon>
        <taxon>Arabis</taxon>
    </lineage>
</organism>
<gene>
    <name evidence="2" type="ORF">ANE_LOCUS1167</name>
</gene>
<dbReference type="EMBL" id="CABITT030000001">
    <property type="protein sequence ID" value="VVA90722.1"/>
    <property type="molecule type" value="Genomic_DNA"/>
</dbReference>
<comment type="caution">
    <text evidence="2">The sequence shown here is derived from an EMBL/GenBank/DDBJ whole genome shotgun (WGS) entry which is preliminary data.</text>
</comment>
<accession>A0A565ANZ0</accession>
<protein>
    <submittedName>
        <fullName evidence="2">Uncharacterized protein</fullName>
    </submittedName>
</protein>
<name>A0A565ANZ0_9BRAS</name>